<name>A0A1M5S628_9BACT</name>
<dbReference type="AlphaFoldDB" id="A0A1M5S628"/>
<organism evidence="1 2">
    <name type="scientific">Desulfofustis glycolicus DSM 9705</name>
    <dbReference type="NCBI Taxonomy" id="1121409"/>
    <lineage>
        <taxon>Bacteria</taxon>
        <taxon>Pseudomonadati</taxon>
        <taxon>Thermodesulfobacteriota</taxon>
        <taxon>Desulfobulbia</taxon>
        <taxon>Desulfobulbales</taxon>
        <taxon>Desulfocapsaceae</taxon>
        <taxon>Desulfofustis</taxon>
    </lineage>
</organism>
<reference evidence="1 2" key="1">
    <citation type="submission" date="2016-11" db="EMBL/GenBank/DDBJ databases">
        <authorList>
            <person name="Jaros S."/>
            <person name="Januszkiewicz K."/>
            <person name="Wedrychowicz H."/>
        </authorList>
    </citation>
    <scope>NUCLEOTIDE SEQUENCE [LARGE SCALE GENOMIC DNA]</scope>
    <source>
        <strain evidence="1 2">DSM 9705</strain>
    </source>
</reference>
<evidence type="ECO:0000313" key="1">
    <source>
        <dbReference type="EMBL" id="SHH33890.1"/>
    </source>
</evidence>
<dbReference type="RefSeq" id="WP_073372944.1">
    <property type="nucleotide sequence ID" value="NZ_FQXS01000001.1"/>
</dbReference>
<dbReference type="EMBL" id="FQXS01000001">
    <property type="protein sequence ID" value="SHH33890.1"/>
    <property type="molecule type" value="Genomic_DNA"/>
</dbReference>
<dbReference type="STRING" id="1121409.SAMN02745124_00178"/>
<accession>A0A1M5S628</accession>
<proteinExistence type="predicted"/>
<gene>
    <name evidence="1" type="ORF">SAMN02745124_00178</name>
</gene>
<dbReference type="Proteomes" id="UP000184139">
    <property type="component" value="Unassembled WGS sequence"/>
</dbReference>
<evidence type="ECO:0000313" key="2">
    <source>
        <dbReference type="Proteomes" id="UP000184139"/>
    </source>
</evidence>
<protein>
    <submittedName>
        <fullName evidence="1">Uncharacterized protein</fullName>
    </submittedName>
</protein>
<dbReference type="OrthoDB" id="5472058at2"/>
<keyword evidence="2" id="KW-1185">Reference proteome</keyword>
<sequence>MKLICPTCGAIASAETWLNDAVCRDVLAAIAALPAPLPKAALGYLGLFRPAERGLSWPKAQRIVGELVTLIGAGWVSSPGKVDRTCGPAVWARAMEQMVEQRVRLTLPMKSHNYLRTVAWELADEVDRRQEAAIRKGPPRQAVKTYDPLEKARREFDEKVASGQVSPGFKSMLERIGKIDDDRE</sequence>